<dbReference type="InterPro" id="IPR018193">
    <property type="entry name" value="Glyc_kinase_flavodox-like_fold"/>
</dbReference>
<dbReference type="PANTHER" id="PTHR21599">
    <property type="entry name" value="GLYCERATE KINASE"/>
    <property type="match status" value="1"/>
</dbReference>
<dbReference type="PANTHER" id="PTHR21599:SF0">
    <property type="entry name" value="GLYCERATE KINASE"/>
    <property type="match status" value="1"/>
</dbReference>
<dbReference type="RefSeq" id="WP_101176230.1">
    <property type="nucleotide sequence ID" value="NZ_PISE01000011.1"/>
</dbReference>
<reference evidence="5 6" key="1">
    <citation type="journal article" date="2003" name="Int. J. Syst. Evol. Microbiol.">
        <title>Bacillus nealsonii sp. nov., isolated from a spacecraft-assembly facility, whose spores are gamma-radiation resistant.</title>
        <authorList>
            <person name="Venkateswaran K."/>
            <person name="Kempf M."/>
            <person name="Chen F."/>
            <person name="Satomi M."/>
            <person name="Nicholson W."/>
            <person name="Kern R."/>
        </authorList>
    </citation>
    <scope>NUCLEOTIDE SEQUENCE [LARGE SCALE GENOMIC DNA]</scope>
    <source>
        <strain evidence="5 6">FO-92</strain>
    </source>
</reference>
<dbReference type="Proteomes" id="UP000233375">
    <property type="component" value="Unassembled WGS sequence"/>
</dbReference>
<keyword evidence="2 4" id="KW-0808">Transferase</keyword>
<dbReference type="InterPro" id="IPR036129">
    <property type="entry name" value="Glycerate_kinase_sf"/>
</dbReference>
<sequence>MGKKFLLAPDSFKESMTAKEVCEAMEIGIKRAIPDAECIHVPMADGGEGTVQSLIDATEGILIKKEVTGPLGTPVMAQYGILGDGKTGVIEMAAASGIHYVTKETKNPFITTTFGTGELIRDCMERGITDIILGIGGSATNDGGTGMAAALGYKFLDEDGNELPLGGGYLGELDKIDTSDVIPQLKHINILVASDVTNPLCGEEGASAVFGPQKGATPEMVQILDNNLRHYSKIVKEQLGIDMADVPGAGAAGGLGAGLIAFTTSTMKKGIEIVIEYTNLKEKMQNVDYCFTGEGGIDFQTKFGKAPYGVSQAAKSVNSAIKVIALAGYIGQDVETLYEEGFDAIFGIVPGAAGIDALLAQGKVNVARTSESIARLLK</sequence>
<dbReference type="GO" id="GO:0008887">
    <property type="term" value="F:glycerate kinase activity"/>
    <property type="evidence" value="ECO:0007669"/>
    <property type="project" value="UniProtKB-UniRule"/>
</dbReference>
<dbReference type="Gene3D" id="3.40.50.10350">
    <property type="entry name" value="Glycerate kinase, domain 1"/>
    <property type="match status" value="1"/>
</dbReference>
<dbReference type="OrthoDB" id="9774290at2"/>
<comment type="similarity">
    <text evidence="1 4">Belongs to the glycerate kinase type-1 family.</text>
</comment>
<organism evidence="5 6">
    <name type="scientific">Niallia nealsonii</name>
    <dbReference type="NCBI Taxonomy" id="115979"/>
    <lineage>
        <taxon>Bacteria</taxon>
        <taxon>Bacillati</taxon>
        <taxon>Bacillota</taxon>
        <taxon>Bacilli</taxon>
        <taxon>Bacillales</taxon>
        <taxon>Bacillaceae</taxon>
        <taxon>Niallia</taxon>
    </lineage>
</organism>
<dbReference type="AlphaFoldDB" id="A0A2N0Z5G8"/>
<dbReference type="SUPFAM" id="SSF110738">
    <property type="entry name" value="Glycerate kinase I"/>
    <property type="match status" value="1"/>
</dbReference>
<dbReference type="Pfam" id="PF02595">
    <property type="entry name" value="Gly_kinase"/>
    <property type="match status" value="1"/>
</dbReference>
<name>A0A2N0Z5G8_9BACI</name>
<accession>A0A2N0Z5G8</accession>
<evidence type="ECO:0000256" key="1">
    <source>
        <dbReference type="ARBA" id="ARBA00006284"/>
    </source>
</evidence>
<evidence type="ECO:0000313" key="6">
    <source>
        <dbReference type="Proteomes" id="UP000233375"/>
    </source>
</evidence>
<evidence type="ECO:0000256" key="3">
    <source>
        <dbReference type="ARBA" id="ARBA00022777"/>
    </source>
</evidence>
<dbReference type="PIRSF" id="PIRSF006078">
    <property type="entry name" value="GlxK"/>
    <property type="match status" value="1"/>
</dbReference>
<dbReference type="Gene3D" id="3.90.1510.10">
    <property type="entry name" value="Glycerate kinase, domain 2"/>
    <property type="match status" value="1"/>
</dbReference>
<keyword evidence="3 4" id="KW-0418">Kinase</keyword>
<gene>
    <name evidence="5" type="ORF">CWS01_05755</name>
</gene>
<dbReference type="NCBIfam" id="TIGR00045">
    <property type="entry name" value="glycerate kinase"/>
    <property type="match status" value="1"/>
</dbReference>
<dbReference type="InterPro" id="IPR018197">
    <property type="entry name" value="Glycerate_kinase_RE-like"/>
</dbReference>
<dbReference type="EMBL" id="PISE01000011">
    <property type="protein sequence ID" value="PKG24753.1"/>
    <property type="molecule type" value="Genomic_DNA"/>
</dbReference>
<protein>
    <submittedName>
        <fullName evidence="5">Glycerate 2-kinase</fullName>
    </submittedName>
</protein>
<dbReference type="GO" id="GO:0031388">
    <property type="term" value="P:organic acid phosphorylation"/>
    <property type="evidence" value="ECO:0007669"/>
    <property type="project" value="UniProtKB-UniRule"/>
</dbReference>
<dbReference type="InterPro" id="IPR004381">
    <property type="entry name" value="Glycerate_kinase"/>
</dbReference>
<evidence type="ECO:0000256" key="4">
    <source>
        <dbReference type="PIRNR" id="PIRNR006078"/>
    </source>
</evidence>
<evidence type="ECO:0000313" key="5">
    <source>
        <dbReference type="EMBL" id="PKG24753.1"/>
    </source>
</evidence>
<evidence type="ECO:0000256" key="2">
    <source>
        <dbReference type="ARBA" id="ARBA00022679"/>
    </source>
</evidence>
<comment type="caution">
    <text evidence="5">The sequence shown here is derived from an EMBL/GenBank/DDBJ whole genome shotgun (WGS) entry which is preliminary data.</text>
</comment>
<keyword evidence="6" id="KW-1185">Reference proteome</keyword>
<proteinExistence type="inferred from homology"/>